<name>A0ABS2P0H5_9BACI</name>
<protein>
    <submittedName>
        <fullName evidence="1">Uncharacterized protein</fullName>
    </submittedName>
</protein>
<dbReference type="InterPro" id="IPR020372">
    <property type="entry name" value="Competence_ComGG"/>
</dbReference>
<organism evidence="1 2">
    <name type="scientific">Sutcliffiella tianshenii</name>
    <dbReference type="NCBI Taxonomy" id="1463404"/>
    <lineage>
        <taxon>Bacteria</taxon>
        <taxon>Bacillati</taxon>
        <taxon>Bacillota</taxon>
        <taxon>Bacilli</taxon>
        <taxon>Bacillales</taxon>
        <taxon>Bacillaceae</taxon>
        <taxon>Sutcliffiella</taxon>
    </lineage>
</organism>
<dbReference type="Proteomes" id="UP000737402">
    <property type="component" value="Unassembled WGS sequence"/>
</dbReference>
<dbReference type="Pfam" id="PF14173">
    <property type="entry name" value="ComGG"/>
    <property type="match status" value="1"/>
</dbReference>
<accession>A0ABS2P0H5</accession>
<gene>
    <name evidence="1" type="ORF">JOC95_002000</name>
</gene>
<evidence type="ECO:0000313" key="2">
    <source>
        <dbReference type="Proteomes" id="UP000737402"/>
    </source>
</evidence>
<proteinExistence type="predicted"/>
<reference evidence="1 2" key="1">
    <citation type="submission" date="2021-01" db="EMBL/GenBank/DDBJ databases">
        <title>Genomic Encyclopedia of Type Strains, Phase IV (KMG-IV): sequencing the most valuable type-strain genomes for metagenomic binning, comparative biology and taxonomic classification.</title>
        <authorList>
            <person name="Goeker M."/>
        </authorList>
    </citation>
    <scope>NUCLEOTIDE SEQUENCE [LARGE SCALE GENOMIC DNA]</scope>
    <source>
        <strain evidence="1 2">DSM 25879</strain>
    </source>
</reference>
<sequence length="124" mass="14467">MNEREKGYIFPVTLLLSLFLSSVLLHQIELYRLEKAFYTESGELFELESMMRYTWVKVEEELVVGSFPPQYHIDFPNGNAVITSIDQYPVKQIKIVCTTAKGRKYEASIQYDMNSDQVISWVDN</sequence>
<comment type="caution">
    <text evidence="1">The sequence shown here is derived from an EMBL/GenBank/DDBJ whole genome shotgun (WGS) entry which is preliminary data.</text>
</comment>
<keyword evidence="2" id="KW-1185">Reference proteome</keyword>
<dbReference type="EMBL" id="JAFBED010000004">
    <property type="protein sequence ID" value="MBM7620147.1"/>
    <property type="molecule type" value="Genomic_DNA"/>
</dbReference>
<evidence type="ECO:0000313" key="1">
    <source>
        <dbReference type="EMBL" id="MBM7620147.1"/>
    </source>
</evidence>